<proteinExistence type="predicted"/>
<dbReference type="SUPFAM" id="SSF53098">
    <property type="entry name" value="Ribonuclease H-like"/>
    <property type="match status" value="1"/>
</dbReference>
<dbReference type="InterPro" id="IPR025398">
    <property type="entry name" value="DUF4371"/>
</dbReference>
<dbReference type="PANTHER" id="PTHR45749">
    <property type="match status" value="1"/>
</dbReference>
<evidence type="ECO:0000313" key="3">
    <source>
        <dbReference type="RefSeq" id="XP_022310951.1"/>
    </source>
</evidence>
<protein>
    <submittedName>
        <fullName evidence="3">Zinc finger MYM-type protein 1-like</fullName>
    </submittedName>
</protein>
<dbReference type="RefSeq" id="XP_022310951.1">
    <property type="nucleotide sequence ID" value="XM_022455243.1"/>
</dbReference>
<dbReference type="OrthoDB" id="10059235at2759"/>
<accession>A0A8B8C817</accession>
<gene>
    <name evidence="3" type="primary">LOC111116257</name>
</gene>
<keyword evidence="2" id="KW-1185">Reference proteome</keyword>
<dbReference type="PANTHER" id="PTHR45749:SF21">
    <property type="entry name" value="DUF4371 DOMAIN-CONTAINING PROTEIN"/>
    <property type="match status" value="1"/>
</dbReference>
<organism evidence="2 3">
    <name type="scientific">Crassostrea virginica</name>
    <name type="common">Eastern oyster</name>
    <dbReference type="NCBI Taxonomy" id="6565"/>
    <lineage>
        <taxon>Eukaryota</taxon>
        <taxon>Metazoa</taxon>
        <taxon>Spiralia</taxon>
        <taxon>Lophotrochozoa</taxon>
        <taxon>Mollusca</taxon>
        <taxon>Bivalvia</taxon>
        <taxon>Autobranchia</taxon>
        <taxon>Pteriomorphia</taxon>
        <taxon>Ostreida</taxon>
        <taxon>Ostreoidea</taxon>
        <taxon>Ostreidae</taxon>
        <taxon>Crassostrea</taxon>
    </lineage>
</organism>
<dbReference type="AlphaFoldDB" id="A0A8B8C817"/>
<sequence length="348" mass="39485">MRSCGKKCETPPGNKNIGEVLSAAHSEEKAFNRQQLLAILRNIGILARHGLPIRGHDSEQSNFLQLLKLHGESDPSILKWLKKKQEKFTSANIQNEILQVMALRILRDVAANLREDSYFCIMVDEKTDQSNREQVVIVLRHVDSELNVNEEFLGLCMVPSIDAATLTNVILDTLVRMNISLSKCRGQCYDRASNMSDAKKGVAANITNKEPRAVYTYCYGHALNLTVGDTVKRRDTILEQLKREMAPDAPGFRVLCPTRWTRKDLSAAEGQCLIELALSTLGEMRKEESFSKFRASLNEKFDDLDVDEPTLPRRRKLPERFDLGTPLQNFQHQLKSSTDSSTLKPWIW</sequence>
<evidence type="ECO:0000313" key="2">
    <source>
        <dbReference type="Proteomes" id="UP000694844"/>
    </source>
</evidence>
<name>A0A8B8C817_CRAVI</name>
<dbReference type="InterPro" id="IPR012337">
    <property type="entry name" value="RNaseH-like_sf"/>
</dbReference>
<feature type="domain" description="DUF4371" evidence="1">
    <location>
        <begin position="46"/>
        <end position="197"/>
    </location>
</feature>
<dbReference type="Proteomes" id="UP000694844">
    <property type="component" value="Chromosome 10"/>
</dbReference>
<reference evidence="3" key="1">
    <citation type="submission" date="2025-08" db="UniProtKB">
        <authorList>
            <consortium name="RefSeq"/>
        </authorList>
    </citation>
    <scope>IDENTIFICATION</scope>
    <source>
        <tissue evidence="3">Whole sample</tissue>
    </source>
</reference>
<dbReference type="Pfam" id="PF14291">
    <property type="entry name" value="DUF4371"/>
    <property type="match status" value="1"/>
</dbReference>
<dbReference type="GeneID" id="111116257"/>
<dbReference type="KEGG" id="cvn:111116257"/>
<evidence type="ECO:0000259" key="1">
    <source>
        <dbReference type="Pfam" id="PF14291"/>
    </source>
</evidence>